<evidence type="ECO:0000256" key="2">
    <source>
        <dbReference type="ARBA" id="ARBA00022452"/>
    </source>
</evidence>
<dbReference type="EMBL" id="FUGD01000115">
    <property type="protein sequence ID" value="SJM37972.1"/>
    <property type="molecule type" value="Genomic_DNA"/>
</dbReference>
<feature type="domain" description="Bacterial surface antigen (D15)" evidence="8">
    <location>
        <begin position="828"/>
        <end position="1128"/>
    </location>
</feature>
<comment type="subcellular location">
    <subcellularLocation>
        <location evidence="1">Membrane</location>
    </subcellularLocation>
</comment>
<dbReference type="Proteomes" id="UP000188169">
    <property type="component" value="Unassembled WGS sequence"/>
</dbReference>
<feature type="region of interest" description="Disordered" evidence="7">
    <location>
        <begin position="630"/>
        <end position="688"/>
    </location>
</feature>
<accession>A0A1R4EHK0</accession>
<sequence>MPNLDATLLLAKQSVDNQFSPYGHFFYSRCGGRKLPFRYSKLACGLSACLMAQVLLTTAAHAIEPTQPEGLANANQAYDPNIGKAQIQSPEQLEEALIALKLKKAVEQGLIDPSVLEDYQRETLHTPVPQPNKKPSQVENTANQKPSSSQPDESSDAIFDRVFSDSSLQTNENAGNRLANTPVMQSPQQIEQALSQITPQVSRDFNKPVARLDATQPPLGFDTNLDAAAQINPSNQQTLGITTDEDATQEQLEGTKPVYEAKDVTVNPDTQEAKTAESVAHQAVKNTAIGKVDNTVKNTETEITDDVMAEAQENGAADSGIDPEDYLPEYQEDPNHDLTPTVAEGEFENDDGSEAKPGFIKGLYNRFFNDGYAALPRVKAKIYLQPEEDENGVKPKPVKLDKDAQPAANIKAAMENITVESISDFTAVTPKLHQEALDAAQAVGYYDIKLSFKRIDTDEIEVMIEHLGDPVQVSKNPVIDIRGEGKDLAQFKAIQEDSPLKEGRIFNHGEYKETKQRIETTKSQFGFFDGQWLNKSVDVILPDNTADVDLVYDTGERYHFDKVVFFTVDKETGQLTTDPDKLPVKAELLHQLHKFEVGDEFYAPDVTKFTNDLSATRYFNSVNVETVRPNTSGATLGFEKDDEEEGLLNGDEGQLNGQTNGQGSGEKQFDEKGQPLNPQASGNNTGEDEFAPIEYTLDQETTAKLDKISAKAQRLSRLPDDRVLDEREEKAKSLLGKISNAVSDVAKKVFPDEKDPFADTSALPDDLSKTVLANRKTPQDVAQSKSVPLYVFVTADKPRDVDLGIGYGTDTGVRAVARMEHNLINRDGYQAGISVGASKINKSVNLHASRPWKHPLDDTLNANISYEEETINQGEGNLDLETNTIKGGVNRKIRNEEGWNRTYSVRYRQDELESGVTGPDRENLPVPFNREGAQFKQEAFLLGYQIDKTVTDNATNPTKGWHQYYSVEAGSDSVLSDTDMAIARAGVSGVYSFGEMNKHQVVASLDGGYIWAKDFEDVPYKLRFFAGGDRSIRGYDYNSLSATEKGYLVGGQVLAVGSTEYNYEFKPGLRGAVFADVGNAYDTNFEADTKLGLGFGVRWASPVGMVRVDLAAGVLEDSIPVRLHFFIGSPLQ</sequence>
<keyword evidence="10" id="KW-1185">Reference proteome</keyword>
<dbReference type="InterPro" id="IPR039910">
    <property type="entry name" value="D15-like"/>
</dbReference>
<keyword evidence="6" id="KW-0998">Cell outer membrane</keyword>
<dbReference type="Gene3D" id="2.40.160.50">
    <property type="entry name" value="membrane protein fhac: a member of the omp85/tpsb transporter family"/>
    <property type="match status" value="1"/>
</dbReference>
<dbReference type="GO" id="GO:0009306">
    <property type="term" value="P:protein secretion"/>
    <property type="evidence" value="ECO:0007669"/>
    <property type="project" value="TreeGrafter"/>
</dbReference>
<evidence type="ECO:0000313" key="10">
    <source>
        <dbReference type="Proteomes" id="UP000188169"/>
    </source>
</evidence>
<feature type="region of interest" description="Disordered" evidence="7">
    <location>
        <begin position="315"/>
        <end position="354"/>
    </location>
</feature>
<evidence type="ECO:0000259" key="8">
    <source>
        <dbReference type="Pfam" id="PF01103"/>
    </source>
</evidence>
<dbReference type="PANTHER" id="PTHR12815:SF47">
    <property type="entry name" value="TRANSLOCATION AND ASSEMBLY MODULE SUBUNIT TAMA"/>
    <property type="match status" value="1"/>
</dbReference>
<feature type="region of interest" description="Disordered" evidence="7">
    <location>
        <begin position="125"/>
        <end position="155"/>
    </location>
</feature>
<gene>
    <name evidence="9" type="primary">tamA</name>
    <name evidence="9" type="ORF">A1019T_01957</name>
</gene>
<feature type="region of interest" description="Disordered" evidence="7">
    <location>
        <begin position="171"/>
        <end position="191"/>
    </location>
</feature>
<dbReference type="PANTHER" id="PTHR12815">
    <property type="entry name" value="SORTING AND ASSEMBLY MACHINERY SAMM50 PROTEIN FAMILY MEMBER"/>
    <property type="match status" value="1"/>
</dbReference>
<evidence type="ECO:0000256" key="6">
    <source>
        <dbReference type="ARBA" id="ARBA00023237"/>
    </source>
</evidence>
<evidence type="ECO:0000256" key="1">
    <source>
        <dbReference type="ARBA" id="ARBA00004370"/>
    </source>
</evidence>
<evidence type="ECO:0000256" key="3">
    <source>
        <dbReference type="ARBA" id="ARBA00022692"/>
    </source>
</evidence>
<keyword evidence="5" id="KW-0472">Membrane</keyword>
<dbReference type="GO" id="GO:0009279">
    <property type="term" value="C:cell outer membrane"/>
    <property type="evidence" value="ECO:0007669"/>
    <property type="project" value="TreeGrafter"/>
</dbReference>
<dbReference type="InterPro" id="IPR000184">
    <property type="entry name" value="Bac_surfAg_D15"/>
</dbReference>
<protein>
    <submittedName>
        <fullName evidence="9">Translocation and assembly module TamA</fullName>
    </submittedName>
</protein>
<feature type="compositionally biased region" description="Polar residues" evidence="7">
    <location>
        <begin position="676"/>
        <end position="685"/>
    </location>
</feature>
<keyword evidence="2" id="KW-1134">Transmembrane beta strand</keyword>
<dbReference type="STRING" id="1945520.A1019T_01957"/>
<evidence type="ECO:0000256" key="5">
    <source>
        <dbReference type="ARBA" id="ARBA00023136"/>
    </source>
</evidence>
<reference evidence="10" key="1">
    <citation type="submission" date="2017-02" db="EMBL/GenBank/DDBJ databases">
        <authorList>
            <person name="Mornico D."/>
        </authorList>
    </citation>
    <scope>NUCLEOTIDE SEQUENCE [LARGE SCALE GENOMIC DNA]</scope>
</reference>
<feature type="compositionally biased region" description="Acidic residues" evidence="7">
    <location>
        <begin position="321"/>
        <end position="332"/>
    </location>
</feature>
<evidence type="ECO:0000256" key="4">
    <source>
        <dbReference type="ARBA" id="ARBA00022729"/>
    </source>
</evidence>
<dbReference type="AlphaFoldDB" id="A0A1R4EHK0"/>
<proteinExistence type="predicted"/>
<evidence type="ECO:0000313" key="9">
    <source>
        <dbReference type="EMBL" id="SJM37972.1"/>
    </source>
</evidence>
<evidence type="ECO:0000256" key="7">
    <source>
        <dbReference type="SAM" id="MobiDB-lite"/>
    </source>
</evidence>
<organism evidence="9 10">
    <name type="scientific">Psychrobacter pasteurii</name>
    <dbReference type="NCBI Taxonomy" id="1945520"/>
    <lineage>
        <taxon>Bacteria</taxon>
        <taxon>Pseudomonadati</taxon>
        <taxon>Pseudomonadota</taxon>
        <taxon>Gammaproteobacteria</taxon>
        <taxon>Moraxellales</taxon>
        <taxon>Moraxellaceae</taxon>
        <taxon>Psychrobacter</taxon>
    </lineage>
</organism>
<name>A0A1R4EHK0_9GAMM</name>
<feature type="compositionally biased region" description="Polar residues" evidence="7">
    <location>
        <begin position="133"/>
        <end position="152"/>
    </location>
</feature>
<feature type="compositionally biased region" description="Low complexity" evidence="7">
    <location>
        <begin position="647"/>
        <end position="658"/>
    </location>
</feature>
<keyword evidence="4" id="KW-0732">Signal</keyword>
<keyword evidence="3" id="KW-0812">Transmembrane</keyword>
<dbReference type="GO" id="GO:0097347">
    <property type="term" value="C:TAM protein secretion complex"/>
    <property type="evidence" value="ECO:0007669"/>
    <property type="project" value="TreeGrafter"/>
</dbReference>
<dbReference type="Pfam" id="PF01103">
    <property type="entry name" value="Omp85"/>
    <property type="match status" value="1"/>
</dbReference>
<dbReference type="Gene3D" id="3.10.20.310">
    <property type="entry name" value="membrane protein fhac"/>
    <property type="match status" value="2"/>
</dbReference>